<feature type="domain" description="RNA polymerase sigma-70 region 2" evidence="6">
    <location>
        <begin position="48"/>
        <end position="107"/>
    </location>
</feature>
<reference evidence="8 9" key="1">
    <citation type="submission" date="2024-11" db="EMBL/GenBank/DDBJ databases">
        <title>Using genomics to understand microbial adaptation to soil warming.</title>
        <authorList>
            <person name="Deangelis K.M. PhD."/>
        </authorList>
    </citation>
    <scope>NUCLEOTIDE SEQUENCE [LARGE SCALE GENOMIC DNA]</scope>
    <source>
        <strain evidence="8 9">GAS97</strain>
    </source>
</reference>
<dbReference type="InterPro" id="IPR013249">
    <property type="entry name" value="RNA_pol_sigma70_r4_t2"/>
</dbReference>
<dbReference type="Pfam" id="PF04542">
    <property type="entry name" value="Sigma70_r2"/>
    <property type="match status" value="1"/>
</dbReference>
<evidence type="ECO:0000256" key="5">
    <source>
        <dbReference type="ARBA" id="ARBA00023163"/>
    </source>
</evidence>
<dbReference type="NCBIfam" id="TIGR02937">
    <property type="entry name" value="sigma70-ECF"/>
    <property type="match status" value="1"/>
</dbReference>
<evidence type="ECO:0000259" key="7">
    <source>
        <dbReference type="Pfam" id="PF08281"/>
    </source>
</evidence>
<evidence type="ECO:0000256" key="3">
    <source>
        <dbReference type="ARBA" id="ARBA00023082"/>
    </source>
</evidence>
<protein>
    <submittedName>
        <fullName evidence="8">RNA polymerase sigma-70 factor (ECF subfamily)</fullName>
    </submittedName>
</protein>
<evidence type="ECO:0000256" key="1">
    <source>
        <dbReference type="ARBA" id="ARBA00010641"/>
    </source>
</evidence>
<keyword evidence="2" id="KW-0805">Transcription regulation</keyword>
<evidence type="ECO:0000313" key="8">
    <source>
        <dbReference type="EMBL" id="MFK4445481.1"/>
    </source>
</evidence>
<evidence type="ECO:0000259" key="6">
    <source>
        <dbReference type="Pfam" id="PF04542"/>
    </source>
</evidence>
<organism evidence="8 9">
    <name type="scientific">Caballeronia udeis</name>
    <dbReference type="NCBI Taxonomy" id="1232866"/>
    <lineage>
        <taxon>Bacteria</taxon>
        <taxon>Pseudomonadati</taxon>
        <taxon>Pseudomonadota</taxon>
        <taxon>Betaproteobacteria</taxon>
        <taxon>Burkholderiales</taxon>
        <taxon>Burkholderiaceae</taxon>
        <taxon>Caballeronia</taxon>
    </lineage>
</organism>
<dbReference type="Gene3D" id="1.10.10.10">
    <property type="entry name" value="Winged helix-like DNA-binding domain superfamily/Winged helix DNA-binding domain"/>
    <property type="match status" value="1"/>
</dbReference>
<dbReference type="EMBL" id="JBIYDN010000019">
    <property type="protein sequence ID" value="MFK4445481.1"/>
    <property type="molecule type" value="Genomic_DNA"/>
</dbReference>
<dbReference type="CDD" id="cd06171">
    <property type="entry name" value="Sigma70_r4"/>
    <property type="match status" value="1"/>
</dbReference>
<feature type="domain" description="RNA polymerase sigma factor 70 region 4 type 2" evidence="7">
    <location>
        <begin position="135"/>
        <end position="187"/>
    </location>
</feature>
<name>A0ABW8MSR8_9BURK</name>
<comment type="similarity">
    <text evidence="1">Belongs to the sigma-70 factor family. ECF subfamily.</text>
</comment>
<accession>A0ABW8MSR8</accession>
<dbReference type="Gene3D" id="1.10.1740.10">
    <property type="match status" value="1"/>
</dbReference>
<dbReference type="InterPro" id="IPR007627">
    <property type="entry name" value="RNA_pol_sigma70_r2"/>
</dbReference>
<comment type="caution">
    <text evidence="8">The sequence shown here is derived from an EMBL/GenBank/DDBJ whole genome shotgun (WGS) entry which is preliminary data.</text>
</comment>
<sequence length="193" mass="21919">MTVIVLDKPVDRTAAWRVEMRLKGLLHLALDGNAVAYASFLEVFSGYLRGMLRRRLRSYEDDIEDVLQEVLIALHNGLHTYRNQVSVTAWAAAIVRHKVADFLRAQAHREALHDPIDDEMELFATSETESLDARRDIDRLLEQLPERQRAPIEYVRLHGMSVSETARLTGLSESAIKVGVHRGIKALSRLIRG</sequence>
<dbReference type="InterPro" id="IPR013324">
    <property type="entry name" value="RNA_pol_sigma_r3/r4-like"/>
</dbReference>
<proteinExistence type="inferred from homology"/>
<dbReference type="PANTHER" id="PTHR43133:SF58">
    <property type="entry name" value="ECF RNA POLYMERASE SIGMA FACTOR SIGD"/>
    <property type="match status" value="1"/>
</dbReference>
<keyword evidence="4" id="KW-0238">DNA-binding</keyword>
<gene>
    <name evidence="8" type="ORF">ABH943_005506</name>
</gene>
<dbReference type="RefSeq" id="WP_404610468.1">
    <property type="nucleotide sequence ID" value="NZ_JBIYDN010000019.1"/>
</dbReference>
<evidence type="ECO:0000256" key="2">
    <source>
        <dbReference type="ARBA" id="ARBA00023015"/>
    </source>
</evidence>
<dbReference type="SUPFAM" id="SSF88659">
    <property type="entry name" value="Sigma3 and sigma4 domains of RNA polymerase sigma factors"/>
    <property type="match status" value="1"/>
</dbReference>
<dbReference type="Proteomes" id="UP001620514">
    <property type="component" value="Unassembled WGS sequence"/>
</dbReference>
<dbReference type="InterPro" id="IPR013325">
    <property type="entry name" value="RNA_pol_sigma_r2"/>
</dbReference>
<dbReference type="PANTHER" id="PTHR43133">
    <property type="entry name" value="RNA POLYMERASE ECF-TYPE SIGMA FACTO"/>
    <property type="match status" value="1"/>
</dbReference>
<keyword evidence="3" id="KW-0731">Sigma factor</keyword>
<evidence type="ECO:0000256" key="4">
    <source>
        <dbReference type="ARBA" id="ARBA00023125"/>
    </source>
</evidence>
<dbReference type="InterPro" id="IPR036388">
    <property type="entry name" value="WH-like_DNA-bd_sf"/>
</dbReference>
<dbReference type="SUPFAM" id="SSF88946">
    <property type="entry name" value="Sigma2 domain of RNA polymerase sigma factors"/>
    <property type="match status" value="1"/>
</dbReference>
<dbReference type="InterPro" id="IPR014284">
    <property type="entry name" value="RNA_pol_sigma-70_dom"/>
</dbReference>
<dbReference type="Pfam" id="PF08281">
    <property type="entry name" value="Sigma70_r4_2"/>
    <property type="match status" value="1"/>
</dbReference>
<dbReference type="InterPro" id="IPR039425">
    <property type="entry name" value="RNA_pol_sigma-70-like"/>
</dbReference>
<evidence type="ECO:0000313" key="9">
    <source>
        <dbReference type="Proteomes" id="UP001620514"/>
    </source>
</evidence>
<keyword evidence="5" id="KW-0804">Transcription</keyword>
<keyword evidence="9" id="KW-1185">Reference proteome</keyword>